<gene>
    <name evidence="1" type="ORF">CYNAS_LOCUS11303</name>
</gene>
<keyword evidence="2" id="KW-1185">Reference proteome</keyword>
<evidence type="ECO:0000313" key="1">
    <source>
        <dbReference type="EMBL" id="CAJ0599320.1"/>
    </source>
</evidence>
<dbReference type="CDD" id="cd00117">
    <property type="entry name" value="TFP"/>
    <property type="match status" value="1"/>
</dbReference>
<evidence type="ECO:0000313" key="2">
    <source>
        <dbReference type="Proteomes" id="UP001176961"/>
    </source>
</evidence>
<evidence type="ECO:0008006" key="3">
    <source>
        <dbReference type="Google" id="ProtNLM"/>
    </source>
</evidence>
<dbReference type="Proteomes" id="UP001176961">
    <property type="component" value="Unassembled WGS sequence"/>
</dbReference>
<proteinExistence type="predicted"/>
<comment type="caution">
    <text evidence="1">The sequence shown here is derived from an EMBL/GenBank/DDBJ whole genome shotgun (WGS) entry which is preliminary data.</text>
</comment>
<dbReference type="SUPFAM" id="SSF57302">
    <property type="entry name" value="Snake toxin-like"/>
    <property type="match status" value="1"/>
</dbReference>
<accession>A0AA36GVW6</accession>
<dbReference type="AlphaFoldDB" id="A0AA36GVW6"/>
<dbReference type="InterPro" id="IPR045860">
    <property type="entry name" value="Snake_toxin-like_sf"/>
</dbReference>
<reference evidence="1" key="1">
    <citation type="submission" date="2023-07" db="EMBL/GenBank/DDBJ databases">
        <authorList>
            <consortium name="CYATHOMIX"/>
        </authorList>
    </citation>
    <scope>NUCLEOTIDE SEQUENCE</scope>
    <source>
        <strain evidence="1">N/A</strain>
    </source>
</reference>
<organism evidence="1 2">
    <name type="scientific">Cylicocyclus nassatus</name>
    <name type="common">Nematode worm</name>
    <dbReference type="NCBI Taxonomy" id="53992"/>
    <lineage>
        <taxon>Eukaryota</taxon>
        <taxon>Metazoa</taxon>
        <taxon>Ecdysozoa</taxon>
        <taxon>Nematoda</taxon>
        <taxon>Chromadorea</taxon>
        <taxon>Rhabditida</taxon>
        <taxon>Rhabditina</taxon>
        <taxon>Rhabditomorpha</taxon>
        <taxon>Strongyloidea</taxon>
        <taxon>Strongylidae</taxon>
        <taxon>Cylicocyclus</taxon>
    </lineage>
</organism>
<name>A0AA36GVW6_CYLNA</name>
<sequence>MSVTILFVTVLFFTHFIYVSSLLCYVCSFTYGEDSGSDRDARCANKSLLMLNLDDAVRKCASWEKSCMTSLSVMHHSIASVKRGCGDGCSKKCKHTGYGTNQVECDDCCKEDLCNANFSLSYYEEVMKRQSGSWVTPLSGEQKWNRKNKFKFPY</sequence>
<protein>
    <recommendedName>
        <fullName evidence="3">Snake toxin/toxin-like domain-containing protein</fullName>
    </recommendedName>
</protein>
<dbReference type="EMBL" id="CATQJL010000223">
    <property type="protein sequence ID" value="CAJ0599320.1"/>
    <property type="molecule type" value="Genomic_DNA"/>
</dbReference>